<proteinExistence type="predicted"/>
<name>A0A3E2BKN0_9BACT</name>
<sequence>MFFALVLVAVATGLRAEVLLDREPIQVTNALLLRDHADEHGYHYMPLAPRVATWPDGKPKFSFIQYVRTGKEITGGILHFLCTFGLTKEELEKAEQELKRIDKDGRIIGPVMFTSGEFHIISASAGEGGIFSRRIVGTGKAPLLAGSEAAVSIALTEEGSTLLMESFKKPTSDISVQFVMTYQGLTPAYQALLTVDWDKVYDHKEFKADVGHFFVSAQIHKIYSQLREQGAIKLEVIGEDAKMDELLDTAYNTITRMMFEAKPVKPEDIGKAEASTGSNWLGKLFGQAHFGFVRKQVKLSGKYTVDLTRRKRDQREVPLTGNISGLYKQYGKEAEFFSVVDLDDPTFEERTINVILDGEDFQTFSQYLNFAGITFKKEYENADMKSITEDLIFDRTKFGQNGNKLSLKYRRKGDQTDKWLEYEYKPIWSYVGGLEVAGDWIKTSQPVITLTPPHKYRYIEVLAEEANMNEHGIIRIAVQFRHKNFGRQLQKEVVLRKGEPLNINYVYFHEPNNLEYEYNIIWLFKDNTRVSSGWKKATDPFIYAYYEKL</sequence>
<gene>
    <name evidence="1" type="ORF">OP8BY_0390</name>
</gene>
<evidence type="ECO:0000313" key="2">
    <source>
        <dbReference type="Proteomes" id="UP000257323"/>
    </source>
</evidence>
<accession>A0A3E2BKN0</accession>
<organism evidence="1 2">
    <name type="scientific">Candidatus Saccharicenans subterraneus</name>
    <dbReference type="NCBI Taxonomy" id="2508984"/>
    <lineage>
        <taxon>Bacteria</taxon>
        <taxon>Candidatus Aminicenantota</taxon>
        <taxon>Candidatus Aminicenantia</taxon>
        <taxon>Candidatus Aminicenantales</taxon>
        <taxon>Candidatus Saccharicenantaceae</taxon>
        <taxon>Candidatus Saccharicenans</taxon>
    </lineage>
</organism>
<comment type="caution">
    <text evidence="1">The sequence shown here is derived from an EMBL/GenBank/DDBJ whole genome shotgun (WGS) entry which is preliminary data.</text>
</comment>
<dbReference type="EMBL" id="QUAH01000010">
    <property type="protein sequence ID" value="RFT15281.1"/>
    <property type="molecule type" value="Genomic_DNA"/>
</dbReference>
<protein>
    <submittedName>
        <fullName evidence="1">Uncharacterized protein</fullName>
    </submittedName>
</protein>
<dbReference type="AlphaFoldDB" id="A0A3E2BKN0"/>
<reference evidence="1 2" key="1">
    <citation type="submission" date="2018-08" db="EMBL/GenBank/DDBJ databases">
        <title>Genome analysis of the thermophilic bacterium of the candidate phylum Aminicenantes from deep subsurface aquifer revealed its physiology and ecological role.</title>
        <authorList>
            <person name="Kadnikov V.V."/>
            <person name="Mardanov A.V."/>
            <person name="Beletsky A.V."/>
            <person name="Karnachuk O.V."/>
            <person name="Ravin N.V."/>
        </authorList>
    </citation>
    <scope>NUCLEOTIDE SEQUENCE [LARGE SCALE GENOMIC DNA]</scope>
    <source>
        <strain evidence="1">BY38</strain>
    </source>
</reference>
<dbReference type="Proteomes" id="UP000257323">
    <property type="component" value="Unassembled WGS sequence"/>
</dbReference>
<evidence type="ECO:0000313" key="1">
    <source>
        <dbReference type="EMBL" id="RFT15281.1"/>
    </source>
</evidence>